<keyword evidence="6" id="KW-0472">Membrane</keyword>
<keyword evidence="7" id="KW-0813">Transport</keyword>
<keyword evidence="7" id="KW-0653">Protein transport</keyword>
<comment type="caution">
    <text evidence="8">The sequence shown here is derived from an EMBL/GenBank/DDBJ whole genome shotgun (WGS) entry which is preliminary data.</text>
</comment>
<evidence type="ECO:0000313" key="9">
    <source>
        <dbReference type="Proteomes" id="UP001165677"/>
    </source>
</evidence>
<sequence length="131" mass="14714">MKLGKTRNKVSTEFNMSSMTDIVFLLLIFFMLTSTMVTTNALDLVLPKAKGKTDSNKSTSVSIDKDLNFFIDKDQVNEADLENQLMALMANSDNKAIVLRAEKSVPHEKVVKVMEIAYRNQIKMVIAVNPK</sequence>
<reference evidence="8" key="1">
    <citation type="submission" date="2022-10" db="EMBL/GenBank/DDBJ databases">
        <title>Flavobacterium sp. nov., a bacterium isolated from lake sediment.</title>
        <authorList>
            <person name="Qu J.-H."/>
        </authorList>
    </citation>
    <scope>NUCLEOTIDE SEQUENCE</scope>
    <source>
        <strain evidence="8">TH16-21</strain>
    </source>
</reference>
<keyword evidence="9" id="KW-1185">Reference proteome</keyword>
<accession>A0ABT3EKW6</accession>
<evidence type="ECO:0000256" key="1">
    <source>
        <dbReference type="ARBA" id="ARBA00004162"/>
    </source>
</evidence>
<evidence type="ECO:0000256" key="3">
    <source>
        <dbReference type="ARBA" id="ARBA00022475"/>
    </source>
</evidence>
<evidence type="ECO:0000313" key="8">
    <source>
        <dbReference type="EMBL" id="MCW1149203.1"/>
    </source>
</evidence>
<comment type="subcellular location">
    <subcellularLocation>
        <location evidence="1">Cell membrane</location>
        <topology evidence="1">Single-pass membrane protein</topology>
    </subcellularLocation>
    <subcellularLocation>
        <location evidence="7">Cell membrane</location>
        <topology evidence="7">Single-pass type II membrane protein</topology>
    </subcellularLocation>
</comment>
<keyword evidence="5" id="KW-1133">Transmembrane helix</keyword>
<name>A0ABT3EKW6_9FLAO</name>
<dbReference type="Pfam" id="PF02472">
    <property type="entry name" value="ExbD"/>
    <property type="match status" value="1"/>
</dbReference>
<dbReference type="InterPro" id="IPR003400">
    <property type="entry name" value="ExbD"/>
</dbReference>
<evidence type="ECO:0000256" key="7">
    <source>
        <dbReference type="RuleBase" id="RU003879"/>
    </source>
</evidence>
<evidence type="ECO:0000256" key="6">
    <source>
        <dbReference type="ARBA" id="ARBA00023136"/>
    </source>
</evidence>
<proteinExistence type="inferred from homology"/>
<organism evidence="8 9">
    <name type="scientific">Flavobacterium lacisediminis</name>
    <dbReference type="NCBI Taxonomy" id="2989705"/>
    <lineage>
        <taxon>Bacteria</taxon>
        <taxon>Pseudomonadati</taxon>
        <taxon>Bacteroidota</taxon>
        <taxon>Flavobacteriia</taxon>
        <taxon>Flavobacteriales</taxon>
        <taxon>Flavobacteriaceae</taxon>
        <taxon>Flavobacterium</taxon>
    </lineage>
</organism>
<evidence type="ECO:0000256" key="5">
    <source>
        <dbReference type="ARBA" id="ARBA00022989"/>
    </source>
</evidence>
<keyword evidence="4 7" id="KW-0812">Transmembrane</keyword>
<dbReference type="RefSeq" id="WP_264369886.1">
    <property type="nucleotide sequence ID" value="NZ_JAPCIO010000015.1"/>
</dbReference>
<gene>
    <name evidence="8" type="ORF">OJ995_13315</name>
</gene>
<protein>
    <submittedName>
        <fullName evidence="8">Biopolymer transporter ExbD</fullName>
    </submittedName>
</protein>
<evidence type="ECO:0000256" key="4">
    <source>
        <dbReference type="ARBA" id="ARBA00022692"/>
    </source>
</evidence>
<dbReference type="EMBL" id="JAPCIO010000015">
    <property type="protein sequence ID" value="MCW1149203.1"/>
    <property type="molecule type" value="Genomic_DNA"/>
</dbReference>
<comment type="similarity">
    <text evidence="2 7">Belongs to the ExbD/TolR family.</text>
</comment>
<dbReference type="Proteomes" id="UP001165677">
    <property type="component" value="Unassembled WGS sequence"/>
</dbReference>
<dbReference type="PANTHER" id="PTHR30558">
    <property type="entry name" value="EXBD MEMBRANE COMPONENT OF PMF-DRIVEN MACROMOLECULE IMPORT SYSTEM"/>
    <property type="match status" value="1"/>
</dbReference>
<dbReference type="Gene3D" id="3.30.420.270">
    <property type="match status" value="1"/>
</dbReference>
<dbReference type="PANTHER" id="PTHR30558:SF7">
    <property type="entry name" value="TOL-PAL SYSTEM PROTEIN TOLR"/>
    <property type="match status" value="1"/>
</dbReference>
<keyword evidence="3" id="KW-1003">Cell membrane</keyword>
<evidence type="ECO:0000256" key="2">
    <source>
        <dbReference type="ARBA" id="ARBA00005811"/>
    </source>
</evidence>